<dbReference type="RefSeq" id="WP_179980314.1">
    <property type="nucleotide sequence ID" value="NZ_LT608333.1"/>
</dbReference>
<dbReference type="EC" id="5.1.3.14" evidence="3"/>
<protein>
    <recommendedName>
        <fullName evidence="3">UDP-N-acetylglucosamine 2-epimerase (non-hydrolyzing)</fullName>
        <ecNumber evidence="3">5.1.3.14</ecNumber>
    </recommendedName>
</protein>
<proteinExistence type="inferred from homology"/>
<dbReference type="InterPro" id="IPR003331">
    <property type="entry name" value="UDP_GlcNAc_Epimerase_2_dom"/>
</dbReference>
<comment type="similarity">
    <text evidence="2 4">Belongs to the UDP-N-acetylglucosamine 2-epimerase family.</text>
</comment>
<dbReference type="PANTHER" id="PTHR43174:SF2">
    <property type="entry name" value="UDP-N-ACETYLGLUCOSAMINE 2-EPIMERASE"/>
    <property type="match status" value="1"/>
</dbReference>
<dbReference type="Gene3D" id="3.40.50.2000">
    <property type="entry name" value="Glycogen Phosphorylase B"/>
    <property type="match status" value="2"/>
</dbReference>
<name>A0A212L4Z7_9BACT</name>
<evidence type="ECO:0000256" key="2">
    <source>
        <dbReference type="ARBA" id="ARBA00038209"/>
    </source>
</evidence>
<dbReference type="InterPro" id="IPR029767">
    <property type="entry name" value="WecB-like"/>
</dbReference>
<sequence>MSYQPHISVVIGTRPEAIKMAPVIHALAAAEDMRLSIISTGQHREMLEQVLTLFALKPDVDLHLMTPNQSLSSLTEKALNGLTRYLDQAKPDMLLVQGDTTTVFAASLAAHYLGVKIGHVEAGLRSHDMANPFPEEANRRLTSVLTTLHFAPTPLAKKELLKEGHDDDTIIVTGNTVVDALLRLSDKLGPGLAPHLMPLVGEASRFVLVTSHRRESWEHGLPDICGAIGDLAAAFPDISFIYPVHRNPRVHDVVFAALGNVANIHLTDPLDYLSFVNLMRDATLFLTDSGGGQEEAPTFHTPVLVLRSVTERPEAARLGMAQLVGTDRALIAEKAAKLLTDEHARQRMRQGSNPYGDGRAAERIVEALRRYFGGETPILPVERQFQPQGKIAQ</sequence>
<dbReference type="AlphaFoldDB" id="A0A212L4Z7"/>
<dbReference type="PANTHER" id="PTHR43174">
    <property type="entry name" value="UDP-N-ACETYLGLUCOSAMINE 2-EPIMERASE"/>
    <property type="match status" value="1"/>
</dbReference>
<evidence type="ECO:0000256" key="1">
    <source>
        <dbReference type="ARBA" id="ARBA00023235"/>
    </source>
</evidence>
<evidence type="ECO:0000256" key="4">
    <source>
        <dbReference type="RuleBase" id="RU003513"/>
    </source>
</evidence>
<keyword evidence="1 4" id="KW-0413">Isomerase</keyword>
<dbReference type="EMBL" id="FMJC01000002">
    <property type="protein sequence ID" value="SCM72654.1"/>
    <property type="molecule type" value="Genomic_DNA"/>
</dbReference>
<dbReference type="Pfam" id="PF02350">
    <property type="entry name" value="Epimerase_2"/>
    <property type="match status" value="1"/>
</dbReference>
<dbReference type="GO" id="GO:0008761">
    <property type="term" value="F:UDP-N-acetylglucosamine 2-epimerase activity"/>
    <property type="evidence" value="ECO:0007669"/>
    <property type="project" value="UniProtKB-EC"/>
</dbReference>
<dbReference type="CDD" id="cd03786">
    <property type="entry name" value="GTB_UDP-GlcNAc_2-Epimerase"/>
    <property type="match status" value="1"/>
</dbReference>
<gene>
    <name evidence="6" type="primary">rffE</name>
    <name evidence="6" type="ORF">KL86DES1_20757</name>
</gene>
<feature type="domain" description="UDP-N-acetylglucosamine 2-epimerase" evidence="5">
    <location>
        <begin position="26"/>
        <end position="369"/>
    </location>
</feature>
<dbReference type="SUPFAM" id="SSF53756">
    <property type="entry name" value="UDP-Glycosyltransferase/glycogen phosphorylase"/>
    <property type="match status" value="1"/>
</dbReference>
<accession>A0A212L4Z7</accession>
<evidence type="ECO:0000256" key="3">
    <source>
        <dbReference type="ARBA" id="ARBA00038858"/>
    </source>
</evidence>
<reference evidence="6" key="1">
    <citation type="submission" date="2016-08" db="EMBL/GenBank/DDBJ databases">
        <authorList>
            <person name="Seilhamer J.J."/>
        </authorList>
    </citation>
    <scope>NUCLEOTIDE SEQUENCE</scope>
    <source>
        <strain evidence="6">86-1</strain>
    </source>
</reference>
<evidence type="ECO:0000313" key="6">
    <source>
        <dbReference type="EMBL" id="SCM72654.1"/>
    </source>
</evidence>
<evidence type="ECO:0000259" key="5">
    <source>
        <dbReference type="Pfam" id="PF02350"/>
    </source>
</evidence>
<dbReference type="NCBIfam" id="TIGR00236">
    <property type="entry name" value="wecB"/>
    <property type="match status" value="1"/>
</dbReference>
<organism evidence="6">
    <name type="scientific">uncultured Desulfovibrio sp</name>
    <dbReference type="NCBI Taxonomy" id="167968"/>
    <lineage>
        <taxon>Bacteria</taxon>
        <taxon>Pseudomonadati</taxon>
        <taxon>Thermodesulfobacteriota</taxon>
        <taxon>Desulfovibrionia</taxon>
        <taxon>Desulfovibrionales</taxon>
        <taxon>Desulfovibrionaceae</taxon>
        <taxon>Desulfovibrio</taxon>
        <taxon>environmental samples</taxon>
    </lineage>
</organism>